<dbReference type="Gene3D" id="3.30.40.10">
    <property type="entry name" value="Zinc/RING finger domain, C3HC4 (zinc finger)"/>
    <property type="match status" value="1"/>
</dbReference>
<evidence type="ECO:0000256" key="9">
    <source>
        <dbReference type="ARBA" id="ARBA00022692"/>
    </source>
</evidence>
<dbReference type="FunFam" id="3.30.40.10:FF:000970">
    <property type="entry name" value="Ring finger protein 43"/>
    <property type="match status" value="1"/>
</dbReference>
<sequence length="1071" mass="119189">RNGSHFSLDGSNRGEKNPALVLRSSGSHGSVSSVIMSEIAPVMRSCGHSGDFQTPQGFGETKLDGATLPVQLWKCHAPKERKDLLNPEDLRGFCLVDCEDSELQIELKAFLTQPCLRWENIPDAQFSMRSCERVSLISLLSDPIAYAQKPAGLQKSRPEPELCLCSFCKQSGLFERVGSRLAARGQVVSMESVCVSESCLRSRNKTTITFWRLKRSRVTSPASELKHHSHTLETDVRTTWMEMKMFSVTRGPCSGTSSLLDVHRAPSYMIDSQATSRCGSPKFSKMWTVPMVEINNREHPHSPKPTTDPLVDPRLALRPFVSYEYPHEMRERKRERERERERERILCFTLLSFMFNWSEDERQEEDEEQIFISIIKLESPESKVPQCQPLLEKARLALQRGAQAVIFDITDDPAAAQEFEGEDVSLVDPVVLVQSSHAEELMNLVNQNEEAMVYIDIMIHHSNWDSVQQQTLRAINQLETRTYIAQSCRSALGSSSSSSSSPICAICLEEFMDGQDLRIISCAHEFHKECVDPWLLQHRTCPLCMHNIMGKQLPGSNLAARHPRSRLPPPLPEHSQAFLLPHHFSNQHPYPQHNVPPSLRHHYPHTPGPLPQVAHYGSSPLHPQTLHCFPNRPLGASCVYHMAQDSHHRRVHRTGGHGCRTGGYHHAAQRRSCHRCPGWAFNNPSASRMNHVASTSTHAPPHQNHPSHSRQEDGSCSGGSYHTDRSGYLADGPASDSSSGSCHGSSSDSVLNCTDVSLQGVYGSWSTFRSSLSSDYDPFVYFGPGSTPPRRGSAEAAQRPRSLDSVVNRPSEACFEEPKQQVAVFSHVHYHRHRHHYYDDGETSRGRVQGSDEDQGDTTLGATGECSCRTARDRSCPGFQVQHQSCRCPKPDVCTRTTEDRDQDPVSSSSINLPPPSSKVPPPPLCCHKGPVWSSRPKAPSCTLEAPSPVVHFHQNLDLQDDCSIHVHYGPGVGGYCCPSPPEMAPTLLPVPLILETTGLSDWPCCGGGHVVWQKQLQETHSEPQLPGTSSAVDRPLCRTHQSHGDELPMDACLYCQTRHNSQGSEEESGV</sequence>
<dbReference type="GO" id="GO:0030178">
    <property type="term" value="P:negative regulation of Wnt signaling pathway"/>
    <property type="evidence" value="ECO:0007669"/>
    <property type="project" value="UniProtKB-ARBA"/>
</dbReference>
<keyword evidence="6" id="KW-1003">Cell membrane</keyword>
<dbReference type="InterPro" id="IPR051073">
    <property type="entry name" value="ZNRF3_Arkadia_E3_ligases"/>
</dbReference>
<dbReference type="EMBL" id="SRMA01027244">
    <property type="protein sequence ID" value="TRY57228.1"/>
    <property type="molecule type" value="Genomic_DNA"/>
</dbReference>
<dbReference type="PANTHER" id="PTHR16200">
    <property type="entry name" value="RING ZINC FINGER"/>
    <property type="match status" value="1"/>
</dbReference>
<evidence type="ECO:0000256" key="15">
    <source>
        <dbReference type="ARBA" id="ARBA00022989"/>
    </source>
</evidence>
<organism evidence="20 21">
    <name type="scientific">Danionella cerebrum</name>
    <dbReference type="NCBI Taxonomy" id="2873325"/>
    <lineage>
        <taxon>Eukaryota</taxon>
        <taxon>Metazoa</taxon>
        <taxon>Chordata</taxon>
        <taxon>Craniata</taxon>
        <taxon>Vertebrata</taxon>
        <taxon>Euteleostomi</taxon>
        <taxon>Actinopterygii</taxon>
        <taxon>Neopterygii</taxon>
        <taxon>Teleostei</taxon>
        <taxon>Ostariophysi</taxon>
        <taxon>Cypriniformes</taxon>
        <taxon>Danionidae</taxon>
        <taxon>Danioninae</taxon>
        <taxon>Danionella</taxon>
    </lineage>
</organism>
<dbReference type="UniPathway" id="UPA00143"/>
<evidence type="ECO:0000256" key="7">
    <source>
        <dbReference type="ARBA" id="ARBA00022679"/>
    </source>
</evidence>
<evidence type="ECO:0000256" key="12">
    <source>
        <dbReference type="ARBA" id="ARBA00022771"/>
    </source>
</evidence>
<feature type="compositionally biased region" description="Polar residues" evidence="18">
    <location>
        <begin position="687"/>
        <end position="698"/>
    </location>
</feature>
<keyword evidence="16" id="KW-0472">Membrane</keyword>
<dbReference type="SMART" id="SM00184">
    <property type="entry name" value="RING"/>
    <property type="match status" value="1"/>
</dbReference>
<dbReference type="GO" id="GO:0008270">
    <property type="term" value="F:zinc ion binding"/>
    <property type="evidence" value="ECO:0007669"/>
    <property type="project" value="UniProtKB-KW"/>
</dbReference>
<evidence type="ECO:0000313" key="21">
    <source>
        <dbReference type="Proteomes" id="UP000316079"/>
    </source>
</evidence>
<dbReference type="STRING" id="623744.A0A553MVP7"/>
<dbReference type="EC" id="2.3.2.27" evidence="5"/>
<dbReference type="PROSITE" id="PS50089">
    <property type="entry name" value="ZF_RING_2"/>
    <property type="match status" value="1"/>
</dbReference>
<feature type="region of interest" description="Disordered" evidence="18">
    <location>
        <begin position="837"/>
        <end position="864"/>
    </location>
</feature>
<gene>
    <name evidence="20" type="ORF">DNTS_003301</name>
</gene>
<evidence type="ECO:0000256" key="18">
    <source>
        <dbReference type="SAM" id="MobiDB-lite"/>
    </source>
</evidence>
<dbReference type="Pfam" id="PF13639">
    <property type="entry name" value="zf-RING_2"/>
    <property type="match status" value="1"/>
</dbReference>
<evidence type="ECO:0000256" key="5">
    <source>
        <dbReference type="ARBA" id="ARBA00012483"/>
    </source>
</evidence>
<dbReference type="SUPFAM" id="SSF57850">
    <property type="entry name" value="RING/U-box"/>
    <property type="match status" value="1"/>
</dbReference>
<feature type="compositionally biased region" description="Pro residues" evidence="18">
    <location>
        <begin position="913"/>
        <end position="922"/>
    </location>
</feature>
<dbReference type="GO" id="GO:0016567">
    <property type="term" value="P:protein ubiquitination"/>
    <property type="evidence" value="ECO:0007669"/>
    <property type="project" value="UniProtKB-UniPathway"/>
</dbReference>
<keyword evidence="10" id="KW-0479">Metal-binding</keyword>
<dbReference type="Pfam" id="PF18212">
    <property type="entry name" value="ZNRF_3_ecto"/>
    <property type="match status" value="1"/>
</dbReference>
<dbReference type="GO" id="GO:0016055">
    <property type="term" value="P:Wnt signaling pathway"/>
    <property type="evidence" value="ECO:0007669"/>
    <property type="project" value="UniProtKB-KW"/>
</dbReference>
<evidence type="ECO:0000256" key="1">
    <source>
        <dbReference type="ARBA" id="ARBA00000900"/>
    </source>
</evidence>
<dbReference type="InterPro" id="IPR013083">
    <property type="entry name" value="Znf_RING/FYVE/PHD"/>
</dbReference>
<comment type="subcellular location">
    <subcellularLocation>
        <location evidence="2">Cell membrane</location>
        <topology evidence="2">Single-pass type I membrane protein</topology>
    </subcellularLocation>
</comment>
<dbReference type="OrthoDB" id="8062037at2759"/>
<comment type="pathway">
    <text evidence="3">Protein modification; protein ubiquitination.</text>
</comment>
<evidence type="ECO:0000256" key="8">
    <source>
        <dbReference type="ARBA" id="ARBA00022687"/>
    </source>
</evidence>
<proteinExistence type="inferred from homology"/>
<accession>A0A553MVP7</accession>
<evidence type="ECO:0000313" key="20">
    <source>
        <dbReference type="EMBL" id="TRY57228.1"/>
    </source>
</evidence>
<evidence type="ECO:0000256" key="17">
    <source>
        <dbReference type="PROSITE-ProRule" id="PRU00175"/>
    </source>
</evidence>
<dbReference type="AlphaFoldDB" id="A0A553MVP7"/>
<keyword evidence="15" id="KW-1133">Transmembrane helix</keyword>
<feature type="domain" description="RING-type" evidence="19">
    <location>
        <begin position="504"/>
        <end position="544"/>
    </location>
</feature>
<evidence type="ECO:0000256" key="2">
    <source>
        <dbReference type="ARBA" id="ARBA00004251"/>
    </source>
</evidence>
<name>A0A553MVP7_9TELE</name>
<dbReference type="Proteomes" id="UP000316079">
    <property type="component" value="Unassembled WGS sequence"/>
</dbReference>
<dbReference type="InterPro" id="IPR001841">
    <property type="entry name" value="Znf_RING"/>
</dbReference>
<feature type="region of interest" description="Disordered" evidence="18">
    <location>
        <begin position="687"/>
        <end position="743"/>
    </location>
</feature>
<feature type="region of interest" description="Disordered" evidence="18">
    <location>
        <begin position="1021"/>
        <end position="1041"/>
    </location>
</feature>
<dbReference type="GO" id="GO:0005886">
    <property type="term" value="C:plasma membrane"/>
    <property type="evidence" value="ECO:0007669"/>
    <property type="project" value="UniProtKB-SubCell"/>
</dbReference>
<evidence type="ECO:0000256" key="4">
    <source>
        <dbReference type="ARBA" id="ARBA00008759"/>
    </source>
</evidence>
<evidence type="ECO:0000256" key="3">
    <source>
        <dbReference type="ARBA" id="ARBA00004906"/>
    </source>
</evidence>
<keyword evidence="11" id="KW-0732">Signal</keyword>
<evidence type="ECO:0000256" key="11">
    <source>
        <dbReference type="ARBA" id="ARBA00022729"/>
    </source>
</evidence>
<keyword evidence="8" id="KW-0879">Wnt signaling pathway</keyword>
<dbReference type="InterPro" id="IPR040700">
    <property type="entry name" value="ZNRF-3_ecto"/>
</dbReference>
<evidence type="ECO:0000256" key="6">
    <source>
        <dbReference type="ARBA" id="ARBA00022475"/>
    </source>
</evidence>
<dbReference type="Gene3D" id="3.50.30.30">
    <property type="match status" value="1"/>
</dbReference>
<keyword evidence="13" id="KW-0833">Ubl conjugation pathway</keyword>
<evidence type="ECO:0000256" key="13">
    <source>
        <dbReference type="ARBA" id="ARBA00022786"/>
    </source>
</evidence>
<feature type="region of interest" description="Disordered" evidence="18">
    <location>
        <begin position="897"/>
        <end position="922"/>
    </location>
</feature>
<keyword evidence="21" id="KW-1185">Reference proteome</keyword>
<evidence type="ECO:0000256" key="10">
    <source>
        <dbReference type="ARBA" id="ARBA00022723"/>
    </source>
</evidence>
<evidence type="ECO:0000256" key="16">
    <source>
        <dbReference type="ARBA" id="ARBA00023136"/>
    </source>
</evidence>
<comment type="caution">
    <text evidence="20">The sequence shown here is derived from an EMBL/GenBank/DDBJ whole genome shotgun (WGS) entry which is preliminary data.</text>
</comment>
<reference evidence="20 21" key="1">
    <citation type="journal article" date="2019" name="Sci. Data">
        <title>Hybrid genome assembly and annotation of Danionella translucida.</title>
        <authorList>
            <person name="Kadobianskyi M."/>
            <person name="Schulze L."/>
            <person name="Schuelke M."/>
            <person name="Judkewitz B."/>
        </authorList>
    </citation>
    <scope>NUCLEOTIDE SEQUENCE [LARGE SCALE GENOMIC DNA]</scope>
    <source>
        <strain evidence="20 21">Bolton</strain>
    </source>
</reference>
<comment type="catalytic activity">
    <reaction evidence="1">
        <text>S-ubiquitinyl-[E2 ubiquitin-conjugating enzyme]-L-cysteine + [acceptor protein]-L-lysine = [E2 ubiquitin-conjugating enzyme]-L-cysteine + N(6)-ubiquitinyl-[acceptor protein]-L-lysine.</text>
        <dbReference type="EC" id="2.3.2.27"/>
    </reaction>
</comment>
<protein>
    <recommendedName>
        <fullName evidence="5">RING-type E3 ubiquitin transferase</fullName>
        <ecNumber evidence="5">2.3.2.27</ecNumber>
    </recommendedName>
</protein>
<keyword evidence="12 17" id="KW-0863">Zinc-finger</keyword>
<feature type="non-terminal residue" evidence="20">
    <location>
        <position position="1"/>
    </location>
</feature>
<dbReference type="GO" id="GO:0061630">
    <property type="term" value="F:ubiquitin protein ligase activity"/>
    <property type="evidence" value="ECO:0007669"/>
    <property type="project" value="UniProtKB-EC"/>
</dbReference>
<evidence type="ECO:0000256" key="14">
    <source>
        <dbReference type="ARBA" id="ARBA00022833"/>
    </source>
</evidence>
<comment type="similarity">
    <text evidence="4">Belongs to the ZNRF3 family.</text>
</comment>
<evidence type="ECO:0000259" key="19">
    <source>
        <dbReference type="PROSITE" id="PS50089"/>
    </source>
</evidence>
<keyword evidence="7" id="KW-0808">Transferase</keyword>
<keyword evidence="9" id="KW-0812">Transmembrane</keyword>
<keyword evidence="14" id="KW-0862">Zinc</keyword>